<gene>
    <name evidence="1" type="ORF">RM780_00565</name>
</gene>
<dbReference type="Proteomes" id="UP001183388">
    <property type="component" value="Unassembled WGS sequence"/>
</dbReference>
<keyword evidence="2" id="KW-1185">Reference proteome</keyword>
<sequence>MIKRGIVGRIVSGHELGSYVKVEELPDDPPSFLILTASDREFREGSGDSWVEDYASLEQFFEESRWVIEWEE</sequence>
<dbReference type="EMBL" id="JAVREN010000001">
    <property type="protein sequence ID" value="MDT0305458.1"/>
    <property type="molecule type" value="Genomic_DNA"/>
</dbReference>
<dbReference type="RefSeq" id="WP_311628369.1">
    <property type="nucleotide sequence ID" value="NZ_JAVREN010000001.1"/>
</dbReference>
<evidence type="ECO:0000313" key="1">
    <source>
        <dbReference type="EMBL" id="MDT0305458.1"/>
    </source>
</evidence>
<name>A0ABU2L296_9ACTN</name>
<reference evidence="2" key="1">
    <citation type="submission" date="2023-07" db="EMBL/GenBank/DDBJ databases">
        <title>30 novel species of actinomycetes from the DSMZ collection.</title>
        <authorList>
            <person name="Nouioui I."/>
        </authorList>
    </citation>
    <scope>NUCLEOTIDE SEQUENCE [LARGE SCALE GENOMIC DNA]</scope>
    <source>
        <strain evidence="2">DSM 44917</strain>
    </source>
</reference>
<proteinExistence type="predicted"/>
<comment type="caution">
    <text evidence="1">The sequence shown here is derived from an EMBL/GenBank/DDBJ whole genome shotgun (WGS) entry which is preliminary data.</text>
</comment>
<organism evidence="1 2">
    <name type="scientific">Streptomyces boetiae</name>
    <dbReference type="NCBI Taxonomy" id="3075541"/>
    <lineage>
        <taxon>Bacteria</taxon>
        <taxon>Bacillati</taxon>
        <taxon>Actinomycetota</taxon>
        <taxon>Actinomycetes</taxon>
        <taxon>Kitasatosporales</taxon>
        <taxon>Streptomycetaceae</taxon>
        <taxon>Streptomyces</taxon>
    </lineage>
</organism>
<accession>A0ABU2L296</accession>
<evidence type="ECO:0000313" key="2">
    <source>
        <dbReference type="Proteomes" id="UP001183388"/>
    </source>
</evidence>
<protein>
    <submittedName>
        <fullName evidence="1">Uncharacterized protein</fullName>
    </submittedName>
</protein>